<accession>A0AAV2Q3B2</accession>
<dbReference type="PANTHER" id="PTHR45840">
    <property type="entry name" value="RHOMBOID-RELATED PROTEIN"/>
    <property type="match status" value="1"/>
</dbReference>
<dbReference type="Pfam" id="PF01694">
    <property type="entry name" value="Rhomboid"/>
    <property type="match status" value="1"/>
</dbReference>
<sequence>MVSIDVEANPVTEEKAKHYSDQYKCWPLPLFIITTTFLQVVIYFFYSMDIVGLDSMIISPLIYQPENRLDLWRFISYASLHAGWIHLAFNTLVQVLVGIPLEMVHGSIRIGCLYLAGVVAGSLGTSVFNSDVYLVGASGGVYALLAAHLANVLINYNTMQFACVRLFGIAFVATTDMSFAVYEYFSSEMIGLPVSYIAHLTGALAGLTLGLVILKYFGKQPHEELVWWIALGGFTSCLVFAIIYNLLHPYPYVGIWQQTHIVRTY</sequence>
<dbReference type="InterPro" id="IPR017213">
    <property type="entry name" value="Peptidase_S54_rhomboid_met"/>
</dbReference>
<dbReference type="GO" id="GO:0006508">
    <property type="term" value="P:proteolysis"/>
    <property type="evidence" value="ECO:0007669"/>
    <property type="project" value="UniProtKB-KW"/>
</dbReference>
<evidence type="ECO:0000256" key="1">
    <source>
        <dbReference type="ARBA" id="ARBA00000156"/>
    </source>
</evidence>
<feature type="domain" description="Peptidase S54 rhomboid" evidence="14">
    <location>
        <begin position="70"/>
        <end position="215"/>
    </location>
</feature>
<feature type="transmembrane region" description="Helical" evidence="13">
    <location>
        <begin position="74"/>
        <end position="99"/>
    </location>
</feature>
<keyword evidence="10 13" id="KW-0472">Membrane</keyword>
<dbReference type="PANTHER" id="PTHR45840:SF2">
    <property type="entry name" value="PROTEIN RHOMBOID-RELATED"/>
    <property type="match status" value="1"/>
</dbReference>
<dbReference type="AlphaFoldDB" id="A0AAV2Q3B2"/>
<feature type="active site" description="Nucleophile" evidence="12">
    <location>
        <position position="138"/>
    </location>
</feature>
<comment type="caution">
    <text evidence="15">The sequence shown here is derived from an EMBL/GenBank/DDBJ whole genome shotgun (WGS) entry which is preliminary data.</text>
</comment>
<dbReference type="Gene3D" id="1.20.1540.10">
    <property type="entry name" value="Rhomboid-like"/>
    <property type="match status" value="1"/>
</dbReference>
<evidence type="ECO:0000256" key="13">
    <source>
        <dbReference type="SAM" id="Phobius"/>
    </source>
</evidence>
<gene>
    <name evidence="15" type="ORF">MNOR_LOCUS7373</name>
</gene>
<dbReference type="EMBL" id="CAXKWB010003227">
    <property type="protein sequence ID" value="CAL4068571.1"/>
    <property type="molecule type" value="Genomic_DNA"/>
</dbReference>
<evidence type="ECO:0000313" key="16">
    <source>
        <dbReference type="Proteomes" id="UP001497623"/>
    </source>
</evidence>
<dbReference type="InterPro" id="IPR022764">
    <property type="entry name" value="Peptidase_S54_rhomboid_dom"/>
</dbReference>
<evidence type="ECO:0000256" key="12">
    <source>
        <dbReference type="PIRSR" id="PIRSR037470-50"/>
    </source>
</evidence>
<reference evidence="15 16" key="1">
    <citation type="submission" date="2024-05" db="EMBL/GenBank/DDBJ databases">
        <authorList>
            <person name="Wallberg A."/>
        </authorList>
    </citation>
    <scope>NUCLEOTIDE SEQUENCE [LARGE SCALE GENOMIC DNA]</scope>
</reference>
<evidence type="ECO:0000256" key="10">
    <source>
        <dbReference type="ARBA" id="ARBA00023136"/>
    </source>
</evidence>
<feature type="transmembrane region" description="Helical" evidence="13">
    <location>
        <begin position="166"/>
        <end position="185"/>
    </location>
</feature>
<feature type="transmembrane region" description="Helical" evidence="13">
    <location>
        <begin position="134"/>
        <end position="154"/>
    </location>
</feature>
<keyword evidence="8" id="KW-0720">Serine protease</keyword>
<evidence type="ECO:0000256" key="4">
    <source>
        <dbReference type="ARBA" id="ARBA00013039"/>
    </source>
</evidence>
<keyword evidence="9 13" id="KW-1133">Transmembrane helix</keyword>
<dbReference type="InterPro" id="IPR051739">
    <property type="entry name" value="Rhomboid_IM_Serine_Proteases"/>
</dbReference>
<evidence type="ECO:0000313" key="15">
    <source>
        <dbReference type="EMBL" id="CAL4068571.1"/>
    </source>
</evidence>
<evidence type="ECO:0000256" key="8">
    <source>
        <dbReference type="ARBA" id="ARBA00022825"/>
    </source>
</evidence>
<evidence type="ECO:0000259" key="14">
    <source>
        <dbReference type="Pfam" id="PF01694"/>
    </source>
</evidence>
<dbReference type="SUPFAM" id="SSF144091">
    <property type="entry name" value="Rhomboid-like"/>
    <property type="match status" value="1"/>
</dbReference>
<feature type="active site" evidence="12">
    <location>
        <position position="199"/>
    </location>
</feature>
<dbReference type="GO" id="GO:0016020">
    <property type="term" value="C:membrane"/>
    <property type="evidence" value="ECO:0007669"/>
    <property type="project" value="UniProtKB-SubCell"/>
</dbReference>
<dbReference type="FunFam" id="1.20.1540.10:FF:000007">
    <property type="entry name" value="Rhomboid like 2"/>
    <property type="match status" value="1"/>
</dbReference>
<feature type="transmembrane region" description="Helical" evidence="13">
    <location>
        <begin position="225"/>
        <end position="247"/>
    </location>
</feature>
<proteinExistence type="inferred from homology"/>
<name>A0AAV2Q3B2_MEGNR</name>
<dbReference type="Proteomes" id="UP001497623">
    <property type="component" value="Unassembled WGS sequence"/>
</dbReference>
<keyword evidence="16" id="KW-1185">Reference proteome</keyword>
<evidence type="ECO:0000256" key="7">
    <source>
        <dbReference type="ARBA" id="ARBA00022801"/>
    </source>
</evidence>
<keyword evidence="5" id="KW-0645">Protease</keyword>
<evidence type="ECO:0000256" key="5">
    <source>
        <dbReference type="ARBA" id="ARBA00022670"/>
    </source>
</evidence>
<evidence type="ECO:0000256" key="6">
    <source>
        <dbReference type="ARBA" id="ARBA00022692"/>
    </source>
</evidence>
<keyword evidence="6 13" id="KW-0812">Transmembrane</keyword>
<keyword evidence="7" id="KW-0378">Hydrolase</keyword>
<evidence type="ECO:0000256" key="9">
    <source>
        <dbReference type="ARBA" id="ARBA00022989"/>
    </source>
</evidence>
<comment type="similarity">
    <text evidence="3 11">Belongs to the peptidase S54 family.</text>
</comment>
<feature type="transmembrane region" description="Helical" evidence="13">
    <location>
        <begin position="111"/>
        <end position="128"/>
    </location>
</feature>
<comment type="catalytic activity">
    <reaction evidence="1">
        <text>Cleaves type-1 transmembrane domains using a catalytic dyad composed of serine and histidine that are contributed by different transmembrane domains.</text>
        <dbReference type="EC" id="3.4.21.105"/>
    </reaction>
</comment>
<organism evidence="15 16">
    <name type="scientific">Meganyctiphanes norvegica</name>
    <name type="common">Northern krill</name>
    <name type="synonym">Thysanopoda norvegica</name>
    <dbReference type="NCBI Taxonomy" id="48144"/>
    <lineage>
        <taxon>Eukaryota</taxon>
        <taxon>Metazoa</taxon>
        <taxon>Ecdysozoa</taxon>
        <taxon>Arthropoda</taxon>
        <taxon>Crustacea</taxon>
        <taxon>Multicrustacea</taxon>
        <taxon>Malacostraca</taxon>
        <taxon>Eumalacostraca</taxon>
        <taxon>Eucarida</taxon>
        <taxon>Euphausiacea</taxon>
        <taxon>Euphausiidae</taxon>
        <taxon>Meganyctiphanes</taxon>
    </lineage>
</organism>
<feature type="transmembrane region" description="Helical" evidence="13">
    <location>
        <begin position="25"/>
        <end position="46"/>
    </location>
</feature>
<evidence type="ECO:0000256" key="2">
    <source>
        <dbReference type="ARBA" id="ARBA00004141"/>
    </source>
</evidence>
<comment type="subcellular location">
    <subcellularLocation>
        <location evidence="2">Membrane</location>
        <topology evidence="2">Multi-pass membrane protein</topology>
    </subcellularLocation>
</comment>
<protein>
    <recommendedName>
        <fullName evidence="4">rhomboid protease</fullName>
        <ecNumber evidence="4">3.4.21.105</ecNumber>
    </recommendedName>
</protein>
<dbReference type="PIRSF" id="PIRSF037470">
    <property type="entry name" value="Rhomboid"/>
    <property type="match status" value="1"/>
</dbReference>
<feature type="transmembrane region" description="Helical" evidence="13">
    <location>
        <begin position="197"/>
        <end position="218"/>
    </location>
</feature>
<evidence type="ECO:0000256" key="3">
    <source>
        <dbReference type="ARBA" id="ARBA00009045"/>
    </source>
</evidence>
<evidence type="ECO:0000256" key="11">
    <source>
        <dbReference type="PIRNR" id="PIRNR037470"/>
    </source>
</evidence>
<dbReference type="EC" id="3.4.21.105" evidence="4"/>
<dbReference type="GO" id="GO:0004252">
    <property type="term" value="F:serine-type endopeptidase activity"/>
    <property type="evidence" value="ECO:0007669"/>
    <property type="project" value="UniProtKB-UniRule"/>
</dbReference>
<dbReference type="InterPro" id="IPR035952">
    <property type="entry name" value="Rhomboid-like_sf"/>
</dbReference>